<evidence type="ECO:0000256" key="8">
    <source>
        <dbReference type="ARBA" id="ARBA00023170"/>
    </source>
</evidence>
<evidence type="ECO:0000256" key="12">
    <source>
        <dbReference type="SAM" id="Phobius"/>
    </source>
</evidence>
<dbReference type="PANTHER" id="PTHR25466:SF13">
    <property type="entry name" value="SI:DKEYP-77H1.4"/>
    <property type="match status" value="1"/>
</dbReference>
<dbReference type="AlphaFoldDB" id="A0A9W7WPV3"/>
<dbReference type="GO" id="GO:0042130">
    <property type="term" value="P:negative regulation of T cell proliferation"/>
    <property type="evidence" value="ECO:0007669"/>
    <property type="project" value="TreeGrafter"/>
</dbReference>
<evidence type="ECO:0000313" key="13">
    <source>
        <dbReference type="EMBL" id="KAI7806167.1"/>
    </source>
</evidence>
<evidence type="ECO:0000313" key="14">
    <source>
        <dbReference type="Proteomes" id="UP001059041"/>
    </source>
</evidence>
<keyword evidence="4" id="KW-0732">Signal</keyword>
<keyword evidence="6 12" id="KW-0472">Membrane</keyword>
<evidence type="ECO:0000256" key="9">
    <source>
        <dbReference type="ARBA" id="ARBA00023180"/>
    </source>
</evidence>
<dbReference type="GO" id="GO:0007166">
    <property type="term" value="P:cell surface receptor signaling pathway"/>
    <property type="evidence" value="ECO:0007669"/>
    <property type="project" value="TreeGrafter"/>
</dbReference>
<dbReference type="GO" id="GO:0071222">
    <property type="term" value="P:cellular response to lipopolysaccharide"/>
    <property type="evidence" value="ECO:0007669"/>
    <property type="project" value="TreeGrafter"/>
</dbReference>
<gene>
    <name evidence="13" type="ORF">IRJ41_001499</name>
</gene>
<accession>A0A9W7WPV3</accession>
<dbReference type="GO" id="GO:0042102">
    <property type="term" value="P:positive regulation of T cell proliferation"/>
    <property type="evidence" value="ECO:0007669"/>
    <property type="project" value="TreeGrafter"/>
</dbReference>
<keyword evidence="9" id="KW-0325">Glycoprotein</keyword>
<evidence type="ECO:0000256" key="1">
    <source>
        <dbReference type="ARBA" id="ARBA00004251"/>
    </source>
</evidence>
<keyword evidence="3 12" id="KW-0812">Transmembrane</keyword>
<evidence type="ECO:0000256" key="2">
    <source>
        <dbReference type="ARBA" id="ARBA00022475"/>
    </source>
</evidence>
<feature type="transmembrane region" description="Helical" evidence="12">
    <location>
        <begin position="323"/>
        <end position="347"/>
    </location>
</feature>
<proteinExistence type="predicted"/>
<sequence length="730" mass="78131">MHRNNPHMCNCYVTFLLCISSLLPHILWMLSQEETQTLFFGEDFHIAIPAVEVNVSFRPSIGQEREKALMKSRQVVDIRAKLNNALTHLILENVGESDEGVYIITSGQNTEDVTRITLFVRDCSSEVIVKYGSDFHVVLNEISERLLVGFRHSTVEANQTSLPALNLLNDDETPKENYQDRIIVASQKFTLLAVTGADEGSYTFADSNGKVKKKICLNVKAHQIFVTLSYGGTLKINLLLNSSLAYLLYTHESDNTKYVILERGKLMLPPRLNFEDRLSLEESVCILTEVKASDAGVFSETDLQGFHVSEVHLKIEAYKLPKLYIAIIALVALLVLLLLVCLVSCLVKIRKRATKARAIDEKAKNAGKVEGDVFRQVVKDACTHQNEDAPALSQKEDITEKSQSTEVSIKGLEVSTKEPSLQERNLETSDSGVGFNTSGLPLDSDTDVPTAPIADSDVLSSYAAPDVKTVANQVSEPKTAPSPLKPAPASDLKPAPKSTAPPPPSPEPKPPVTPEPKPAVTPQPKLTLAPSPDTKPTLSPSPEPKQAVTPDLKPEATKPTADVKPIPSPTPEPPKALTPTPDAKPATTPDAKPAVSPAPEATPAKVSSPAVSPTPDPKPSTLTPTPDPKPALSPVSEPKATSPAPQSKPPISPIVEPTTNGTPESKAESPKLDGKDVEAPASAKTPDTGKSSLKTPELISSGGLSPEGNLDMVSPSDSAPPSNADGATTN</sequence>
<keyword evidence="10" id="KW-0393">Immunoglobulin domain</keyword>
<dbReference type="PANTHER" id="PTHR25466">
    <property type="entry name" value="T-LYMPHOCYTE ACTIVATION ANTIGEN"/>
    <property type="match status" value="1"/>
</dbReference>
<evidence type="ECO:0000256" key="6">
    <source>
        <dbReference type="ARBA" id="ARBA00023136"/>
    </source>
</evidence>
<dbReference type="GO" id="GO:0006955">
    <property type="term" value="P:immune response"/>
    <property type="evidence" value="ECO:0007669"/>
    <property type="project" value="TreeGrafter"/>
</dbReference>
<evidence type="ECO:0000256" key="11">
    <source>
        <dbReference type="SAM" id="MobiDB-lite"/>
    </source>
</evidence>
<dbReference type="EMBL" id="JAFHDT010000008">
    <property type="protein sequence ID" value="KAI7806167.1"/>
    <property type="molecule type" value="Genomic_DNA"/>
</dbReference>
<organism evidence="13 14">
    <name type="scientific">Triplophysa rosa</name>
    <name type="common">Cave loach</name>
    <dbReference type="NCBI Taxonomy" id="992332"/>
    <lineage>
        <taxon>Eukaryota</taxon>
        <taxon>Metazoa</taxon>
        <taxon>Chordata</taxon>
        <taxon>Craniata</taxon>
        <taxon>Vertebrata</taxon>
        <taxon>Euteleostomi</taxon>
        <taxon>Actinopterygii</taxon>
        <taxon>Neopterygii</taxon>
        <taxon>Teleostei</taxon>
        <taxon>Ostariophysi</taxon>
        <taxon>Cypriniformes</taxon>
        <taxon>Nemacheilidae</taxon>
        <taxon>Triplophysa</taxon>
    </lineage>
</organism>
<evidence type="ECO:0000256" key="10">
    <source>
        <dbReference type="ARBA" id="ARBA00023319"/>
    </source>
</evidence>
<feature type="region of interest" description="Disordered" evidence="11">
    <location>
        <begin position="385"/>
        <end position="453"/>
    </location>
</feature>
<dbReference type="Proteomes" id="UP001059041">
    <property type="component" value="Linkage Group LG8"/>
</dbReference>
<keyword evidence="7" id="KW-1015">Disulfide bond</keyword>
<keyword evidence="5 12" id="KW-1133">Transmembrane helix</keyword>
<feature type="compositionally biased region" description="Low complexity" evidence="11">
    <location>
        <begin position="577"/>
        <end position="594"/>
    </location>
</feature>
<reference evidence="13" key="1">
    <citation type="submission" date="2021-02" db="EMBL/GenBank/DDBJ databases">
        <title>Comparative genomics reveals that relaxation of natural selection precedes convergent phenotypic evolution of cavefish.</title>
        <authorList>
            <person name="Peng Z."/>
        </authorList>
    </citation>
    <scope>NUCLEOTIDE SEQUENCE</scope>
    <source>
        <tissue evidence="13">Muscle</tissue>
    </source>
</reference>
<keyword evidence="14" id="KW-1185">Reference proteome</keyword>
<evidence type="ECO:0000256" key="7">
    <source>
        <dbReference type="ARBA" id="ARBA00023157"/>
    </source>
</evidence>
<protein>
    <submittedName>
        <fullName evidence="13">Uncharacterized protein</fullName>
    </submittedName>
</protein>
<evidence type="ECO:0000256" key="3">
    <source>
        <dbReference type="ARBA" id="ARBA00022692"/>
    </source>
</evidence>
<keyword evidence="8" id="KW-0675">Receptor</keyword>
<dbReference type="GO" id="GO:0031295">
    <property type="term" value="P:T cell costimulation"/>
    <property type="evidence" value="ECO:0007669"/>
    <property type="project" value="TreeGrafter"/>
</dbReference>
<evidence type="ECO:0000256" key="5">
    <source>
        <dbReference type="ARBA" id="ARBA00022989"/>
    </source>
</evidence>
<comment type="subcellular location">
    <subcellularLocation>
        <location evidence="1">Cell membrane</location>
        <topology evidence="1">Single-pass type I membrane protein</topology>
    </subcellularLocation>
</comment>
<feature type="compositionally biased region" description="Pro residues" evidence="11">
    <location>
        <begin position="566"/>
        <end position="576"/>
    </location>
</feature>
<feature type="region of interest" description="Disordered" evidence="11">
    <location>
        <begin position="473"/>
        <end position="730"/>
    </location>
</feature>
<dbReference type="GO" id="GO:0009897">
    <property type="term" value="C:external side of plasma membrane"/>
    <property type="evidence" value="ECO:0007669"/>
    <property type="project" value="TreeGrafter"/>
</dbReference>
<name>A0A9W7WPV3_TRIRA</name>
<feature type="compositionally biased region" description="Pro residues" evidence="11">
    <location>
        <begin position="499"/>
        <end position="521"/>
    </location>
</feature>
<dbReference type="PRINTS" id="PR01217">
    <property type="entry name" value="PRICHEXTENSN"/>
</dbReference>
<feature type="compositionally biased region" description="Low complexity" evidence="11">
    <location>
        <begin position="714"/>
        <end position="730"/>
    </location>
</feature>
<feature type="compositionally biased region" description="Basic and acidic residues" evidence="11">
    <location>
        <begin position="665"/>
        <end position="678"/>
    </location>
</feature>
<feature type="transmembrane region" description="Helical" evidence="12">
    <location>
        <begin position="12"/>
        <end position="30"/>
    </location>
</feature>
<feature type="compositionally biased region" description="Polar residues" evidence="11">
    <location>
        <begin position="428"/>
        <end position="439"/>
    </location>
</feature>
<dbReference type="InterPro" id="IPR051713">
    <property type="entry name" value="T-cell_Activation_Regulation"/>
</dbReference>
<comment type="caution">
    <text evidence="13">The sequence shown here is derived from an EMBL/GenBank/DDBJ whole genome shotgun (WGS) entry which is preliminary data.</text>
</comment>
<keyword evidence="2" id="KW-1003">Cell membrane</keyword>
<evidence type="ECO:0000256" key="4">
    <source>
        <dbReference type="ARBA" id="ARBA00022729"/>
    </source>
</evidence>